<evidence type="ECO:0000313" key="7">
    <source>
        <dbReference type="EMBL" id="KAG7662698.1"/>
    </source>
</evidence>
<organism evidence="7 8">
    <name type="scientific">[Candida] subhashii</name>
    <dbReference type="NCBI Taxonomy" id="561895"/>
    <lineage>
        <taxon>Eukaryota</taxon>
        <taxon>Fungi</taxon>
        <taxon>Dikarya</taxon>
        <taxon>Ascomycota</taxon>
        <taxon>Saccharomycotina</taxon>
        <taxon>Pichiomycetes</taxon>
        <taxon>Debaryomycetaceae</taxon>
        <taxon>Spathaspora</taxon>
    </lineage>
</organism>
<comment type="similarity">
    <text evidence="4">Belongs to the phosphatidylethanolamine-binding protein family. Mitochondrion-specific ribosomal protein mL38 subfamily.</text>
</comment>
<protein>
    <recommendedName>
        <fullName evidence="5">Large ribosomal subunit protein mL38</fullName>
    </recommendedName>
</protein>
<dbReference type="OrthoDB" id="2153661at2759"/>
<dbReference type="GO" id="GO:0005739">
    <property type="term" value="C:mitochondrion"/>
    <property type="evidence" value="ECO:0007669"/>
    <property type="project" value="UniProtKB-SubCell"/>
</dbReference>
<keyword evidence="8" id="KW-1185">Reference proteome</keyword>
<evidence type="ECO:0000256" key="3">
    <source>
        <dbReference type="ARBA" id="ARBA00037226"/>
    </source>
</evidence>
<dbReference type="PANTHER" id="PTHR11362:SF82">
    <property type="entry name" value="PHOSPHATIDYLETHANOLAMINE-BINDING PROTEIN 4"/>
    <property type="match status" value="1"/>
</dbReference>
<gene>
    <name evidence="7" type="ORF">J8A68_003757</name>
</gene>
<accession>A0A8J5QIJ4</accession>
<dbReference type="Pfam" id="PF01161">
    <property type="entry name" value="PBP"/>
    <property type="match status" value="1"/>
</dbReference>
<evidence type="ECO:0000256" key="6">
    <source>
        <dbReference type="SAM" id="Coils"/>
    </source>
</evidence>
<comment type="function">
    <text evidence="3">Component of the mitochondrial ribosome (mitoribosome), a dedicated translation machinery responsible for the synthesis of mitochondrial genome-encoded proteins, including at least some of the essential transmembrane subunits of the mitochondrial respiratory chain. The mitoribosomes are attached to the mitochondrial inner membrane and translation products are cotranslationally integrated into the membrane.</text>
</comment>
<keyword evidence="2" id="KW-0496">Mitochondrion</keyword>
<evidence type="ECO:0000256" key="1">
    <source>
        <dbReference type="ARBA" id="ARBA00004173"/>
    </source>
</evidence>
<dbReference type="InterPro" id="IPR035810">
    <property type="entry name" value="PEBP_euk"/>
</dbReference>
<evidence type="ECO:0000313" key="8">
    <source>
        <dbReference type="Proteomes" id="UP000694255"/>
    </source>
</evidence>
<keyword evidence="6" id="KW-0175">Coiled coil</keyword>
<evidence type="ECO:0000256" key="4">
    <source>
        <dbReference type="ARBA" id="ARBA00038016"/>
    </source>
</evidence>
<dbReference type="EMBL" id="JAGSYN010000164">
    <property type="protein sequence ID" value="KAG7662698.1"/>
    <property type="molecule type" value="Genomic_DNA"/>
</dbReference>
<dbReference type="InterPro" id="IPR008914">
    <property type="entry name" value="PEBP"/>
</dbReference>
<dbReference type="RefSeq" id="XP_049262931.1">
    <property type="nucleotide sequence ID" value="XM_049407645.1"/>
</dbReference>
<comment type="subcellular location">
    <subcellularLocation>
        <location evidence="1">Mitochondrion</location>
    </subcellularLocation>
</comment>
<comment type="caution">
    <text evidence="7">The sequence shown here is derived from an EMBL/GenBank/DDBJ whole genome shotgun (WGS) entry which is preliminary data.</text>
</comment>
<dbReference type="AlphaFoldDB" id="A0A8J5QIJ4"/>
<dbReference type="CDD" id="cd00866">
    <property type="entry name" value="PEBP_euk"/>
    <property type="match status" value="1"/>
</dbReference>
<sequence length="375" mass="43372">MLTRALTKRFIRSNSTLARGVWADFSKRPESLKIKNDALKQGVLGKHLDGPASYTNRDRRAYYKTPLELDETFVMSYEILNEEAANVYKKVEELEKELASTTDEAQIKEIKDQIDNTLIEAEIQNPEVLFNVEYSDSDALDRSHPVYRQFLEQKWRDYDLMLTMQRLEQLHVIPDTLPTVDPKVDVKVKFTHNTDERFVGWIAPGELLPAKAVSQPPTIRIQEYERVDGQNLYTVLIVNPDTPDLEKNSFSTTLHYGLVNYPLDNVNNTIHPAKVLENEEQHVIKDYVPLVPEKNAEKQRACLWVFRQSKQLEVNAVAAEKFDIRSFVQANDLLPVGGYVWRQKFDRSVNEVRDAYGLGRGRVFHRVRGRDPLVE</sequence>
<evidence type="ECO:0000256" key="2">
    <source>
        <dbReference type="ARBA" id="ARBA00023128"/>
    </source>
</evidence>
<dbReference type="GeneID" id="73470557"/>
<reference evidence="7 8" key="1">
    <citation type="journal article" date="2021" name="DNA Res.">
        <title>Genome analysis of Candida subhashii reveals its hybrid nature and dual mitochondrial genome conformations.</title>
        <authorList>
            <person name="Mixao V."/>
            <person name="Hegedusova E."/>
            <person name="Saus E."/>
            <person name="Pryszcz L.P."/>
            <person name="Cillingova A."/>
            <person name="Nosek J."/>
            <person name="Gabaldon T."/>
        </authorList>
    </citation>
    <scope>NUCLEOTIDE SEQUENCE [LARGE SCALE GENOMIC DNA]</scope>
    <source>
        <strain evidence="7 8">CBS 10753</strain>
    </source>
</reference>
<dbReference type="PANTHER" id="PTHR11362">
    <property type="entry name" value="PHOSPHATIDYLETHANOLAMINE-BINDING PROTEIN"/>
    <property type="match status" value="1"/>
</dbReference>
<dbReference type="Proteomes" id="UP000694255">
    <property type="component" value="Unassembled WGS sequence"/>
</dbReference>
<feature type="coiled-coil region" evidence="6">
    <location>
        <begin position="77"/>
        <end position="111"/>
    </location>
</feature>
<evidence type="ECO:0000256" key="5">
    <source>
        <dbReference type="ARBA" id="ARBA00039444"/>
    </source>
</evidence>
<proteinExistence type="inferred from homology"/>
<dbReference type="FunFam" id="3.90.280.10:FF:000004">
    <property type="entry name" value="Mitochondrial large ribosomal subunit YmL35"/>
    <property type="match status" value="1"/>
</dbReference>
<name>A0A8J5QIJ4_9ASCO</name>